<protein>
    <submittedName>
        <fullName evidence="3">HDIG domain-containing protein</fullName>
    </submittedName>
</protein>
<dbReference type="Gene3D" id="1.10.3210.10">
    <property type="entry name" value="Hypothetical protein af1432"/>
    <property type="match status" value="1"/>
</dbReference>
<dbReference type="SUPFAM" id="SSF109604">
    <property type="entry name" value="HD-domain/PDEase-like"/>
    <property type="match status" value="1"/>
</dbReference>
<keyword evidence="1" id="KW-0812">Transmembrane</keyword>
<dbReference type="InterPro" id="IPR003607">
    <property type="entry name" value="HD/PDEase_dom"/>
</dbReference>
<proteinExistence type="predicted"/>
<dbReference type="EMBL" id="CP113797">
    <property type="protein sequence ID" value="WAL61636.1"/>
    <property type="molecule type" value="Genomic_DNA"/>
</dbReference>
<feature type="domain" description="HD/PDEase" evidence="2">
    <location>
        <begin position="622"/>
        <end position="783"/>
    </location>
</feature>
<dbReference type="Pfam" id="PF07697">
    <property type="entry name" value="7TMR-HDED"/>
    <property type="match status" value="1"/>
</dbReference>
<accession>A0A9E9C5X2</accession>
<feature type="transmembrane region" description="Helical" evidence="1">
    <location>
        <begin position="508"/>
        <end position="527"/>
    </location>
</feature>
<feature type="transmembrane region" description="Helical" evidence="1">
    <location>
        <begin position="450"/>
        <end position="467"/>
    </location>
</feature>
<dbReference type="CDD" id="cd00077">
    <property type="entry name" value="HDc"/>
    <property type="match status" value="1"/>
</dbReference>
<feature type="transmembrane region" description="Helical" evidence="1">
    <location>
        <begin position="479"/>
        <end position="501"/>
    </location>
</feature>
<dbReference type="SMART" id="SM00471">
    <property type="entry name" value="HDc"/>
    <property type="match status" value="1"/>
</dbReference>
<dbReference type="InterPro" id="IPR052722">
    <property type="entry name" value="PgpH_phosphodiesterase"/>
</dbReference>
<reference evidence="3" key="1">
    <citation type="submission" date="2022-12" db="EMBL/GenBank/DDBJ databases">
        <title>Polyphasic identification of a Novel Hot-Spring Cyanobacterium Ocullathermofonsia sinensis gen nov. sp. nov. and Genomic Insights on its Adaptations to the Thermal Habitat.</title>
        <authorList>
            <person name="Daroch M."/>
            <person name="Tang J."/>
            <person name="Jiang Y."/>
        </authorList>
    </citation>
    <scope>NUCLEOTIDE SEQUENCE</scope>
    <source>
        <strain evidence="3">PKUAC-SCTA174</strain>
    </source>
</reference>
<dbReference type="PANTHER" id="PTHR36442:SF1">
    <property type="entry name" value="CYCLIC-DI-AMP PHOSPHODIESTERASE PGPH"/>
    <property type="match status" value="1"/>
</dbReference>
<gene>
    <name evidence="3" type="ORF">OXH18_06525</name>
</gene>
<evidence type="ECO:0000259" key="2">
    <source>
        <dbReference type="SMART" id="SM00471"/>
    </source>
</evidence>
<dbReference type="InterPro" id="IPR006674">
    <property type="entry name" value="HD_domain"/>
</dbReference>
<evidence type="ECO:0000313" key="4">
    <source>
        <dbReference type="Proteomes" id="UP001163152"/>
    </source>
</evidence>
<dbReference type="AlphaFoldDB" id="A0A9E9C5X2"/>
<dbReference type="InterPro" id="IPR011624">
    <property type="entry name" value="Metal-dep_PHydrolase_7TM_extra"/>
</dbReference>
<sequence>MKPFQTLTRQIAQWRKFSTSQQSVQRPLNLFARRTAIQVKRCRRLARIHFKSAAVSSVLPSSTKRRKARSKVRGQPSVFFVLAVLSLTSAIGYRLYNEPELGVGTVAPQTLRAPASARVIDTKTTESNRKAARTAAIPVLMIDQTTNEEVNQSLQRLLDRGNRVRQQSGSFPFVDTAVLSTQTQQYVRQIEEWEWRMMLFTIENNATPAPAPTEIAPSTNPLTNSGKAAISSSTAHQVSVSELQAYRRSSSAEDFAALKEAVNQARQRYATAIALLIADATSEQDRFYDPSLLSLTDGEWTRTQSAVRLILERILTQGVPPGLPDALLKTAIETQVRSEAPATATALSTRLLMAVIQPNLVQDPEQTKARAEQAAQSVEDVVVEIRQSEIIVRSGEIITQSDFVLLDYFGLSRRRINWSGLLGFGALVSGSVVVFLLVEQKFHPGLRRRDHLLLLLLTLGVSLVVALDTPAIGLSALGLLAGSFYGSALGVTVVAILSFLLPVGLEVTWTNLVASSLGGIVGAAMAGRLRSREELAMLGIGVGLTQGLVYLILNLMLSPATFPVWYVVLKGAGLQALLGLAWSIVALGISPYLENLFDLVTSIRLAELSNPNRPLLKRLASEAPGTFQHTLFVATLAEAAARALGCNVELVRAGTLYHDIGKMHDPLGFIENQMGGPNKHDTIDNPWVSAAIIKKHVTEGIFMARKCRLPKAIQSFIPEHQGTMLISYFYHQAQQRAKDQPYLEVNEADFRYDGPIPQSRETGIVMLADSCEAALRSLKDATPDEALAMVNRILRARWQDNQLVDSGLTRAEMTRIAEIFVKVWQQFNHQRIPYPKAVFSSQPSNTNSL</sequence>
<dbReference type="Proteomes" id="UP001163152">
    <property type="component" value="Chromosome"/>
</dbReference>
<feature type="transmembrane region" description="Helical" evidence="1">
    <location>
        <begin position="77"/>
        <end position="96"/>
    </location>
</feature>
<organism evidence="3 4">
    <name type="scientific">Thermocoleostomius sinensis A174</name>
    <dbReference type="NCBI Taxonomy" id="2016057"/>
    <lineage>
        <taxon>Bacteria</taxon>
        <taxon>Bacillati</taxon>
        <taxon>Cyanobacteriota</taxon>
        <taxon>Cyanophyceae</taxon>
        <taxon>Oculatellales</taxon>
        <taxon>Oculatellaceae</taxon>
        <taxon>Thermocoleostomius</taxon>
    </lineage>
</organism>
<evidence type="ECO:0000256" key="1">
    <source>
        <dbReference type="SAM" id="Phobius"/>
    </source>
</evidence>
<dbReference type="KEGG" id="tsin:OXH18_06525"/>
<keyword evidence="4" id="KW-1185">Reference proteome</keyword>
<name>A0A9E9C5X2_9CYAN</name>
<dbReference type="Pfam" id="PF07698">
    <property type="entry name" value="7TM-7TMR_HD"/>
    <property type="match status" value="1"/>
</dbReference>
<keyword evidence="1" id="KW-0472">Membrane</keyword>
<dbReference type="PANTHER" id="PTHR36442">
    <property type="entry name" value="CYCLIC-DI-AMP PHOSPHODIESTERASE PGPH"/>
    <property type="match status" value="1"/>
</dbReference>
<dbReference type="InterPro" id="IPR011621">
    <property type="entry name" value="Metal-dep_PHydrolase_7TM_intra"/>
</dbReference>
<keyword evidence="1" id="KW-1133">Transmembrane helix</keyword>
<dbReference type="Pfam" id="PF01966">
    <property type="entry name" value="HD"/>
    <property type="match status" value="1"/>
</dbReference>
<dbReference type="RefSeq" id="WP_268611651.1">
    <property type="nucleotide sequence ID" value="NZ_CP113797.1"/>
</dbReference>
<evidence type="ECO:0000313" key="3">
    <source>
        <dbReference type="EMBL" id="WAL61636.1"/>
    </source>
</evidence>
<feature type="transmembrane region" description="Helical" evidence="1">
    <location>
        <begin position="418"/>
        <end position="438"/>
    </location>
</feature>
<dbReference type="NCBIfam" id="TIGR00277">
    <property type="entry name" value="HDIG"/>
    <property type="match status" value="1"/>
</dbReference>
<dbReference type="InterPro" id="IPR006675">
    <property type="entry name" value="HDIG_dom"/>
</dbReference>